<gene>
    <name evidence="2" type="ORF">WDV06_18595</name>
</gene>
<name>A0ABW7PFH6_9ACTN</name>
<feature type="region of interest" description="Disordered" evidence="1">
    <location>
        <begin position="349"/>
        <end position="370"/>
    </location>
</feature>
<feature type="compositionally biased region" description="Basic and acidic residues" evidence="1">
    <location>
        <begin position="627"/>
        <end position="638"/>
    </location>
</feature>
<evidence type="ECO:0000256" key="1">
    <source>
        <dbReference type="SAM" id="MobiDB-lite"/>
    </source>
</evidence>
<proteinExistence type="predicted"/>
<dbReference type="RefSeq" id="WP_395510881.1">
    <property type="nucleotide sequence ID" value="NZ_JBBDHD010000045.1"/>
</dbReference>
<dbReference type="Proteomes" id="UP001610631">
    <property type="component" value="Unassembled WGS sequence"/>
</dbReference>
<comment type="caution">
    <text evidence="2">The sequence shown here is derived from an EMBL/GenBank/DDBJ whole genome shotgun (WGS) entry which is preliminary data.</text>
</comment>
<reference evidence="2 3" key="1">
    <citation type="submission" date="2024-03" db="EMBL/GenBank/DDBJ databases">
        <title>Whole genome sequencing of Streptomyces racemochromogenes, to identify antimicrobial biosynthetic gene clusters.</title>
        <authorList>
            <person name="Suryawanshi P."/>
            <person name="Krishnaraj P.U."/>
            <person name="Arun Y.P."/>
            <person name="Suryawanshi M.P."/>
            <person name="Rakshit O."/>
        </authorList>
    </citation>
    <scope>NUCLEOTIDE SEQUENCE [LARGE SCALE GENOMIC DNA]</scope>
    <source>
        <strain evidence="2 3">AUDT626</strain>
    </source>
</reference>
<feature type="region of interest" description="Disordered" evidence="1">
    <location>
        <begin position="615"/>
        <end position="638"/>
    </location>
</feature>
<organism evidence="2 3">
    <name type="scientific">Streptomyces racemochromogenes</name>
    <dbReference type="NCBI Taxonomy" id="67353"/>
    <lineage>
        <taxon>Bacteria</taxon>
        <taxon>Bacillati</taxon>
        <taxon>Actinomycetota</taxon>
        <taxon>Actinomycetes</taxon>
        <taxon>Kitasatosporales</taxon>
        <taxon>Streptomycetaceae</taxon>
        <taxon>Streptomyces</taxon>
    </lineage>
</organism>
<evidence type="ECO:0000313" key="3">
    <source>
        <dbReference type="Proteomes" id="UP001610631"/>
    </source>
</evidence>
<evidence type="ECO:0000313" key="2">
    <source>
        <dbReference type="EMBL" id="MFH7597088.1"/>
    </source>
</evidence>
<protein>
    <recommendedName>
        <fullName evidence="4">Gingipain domain-containing protein</fullName>
    </recommendedName>
</protein>
<dbReference type="EMBL" id="JBBDHD010000045">
    <property type="protein sequence ID" value="MFH7597088.1"/>
    <property type="molecule type" value="Genomic_DNA"/>
</dbReference>
<keyword evidence="3" id="KW-1185">Reference proteome</keyword>
<accession>A0ABW7PFH6</accession>
<evidence type="ECO:0008006" key="4">
    <source>
        <dbReference type="Google" id="ProtNLM"/>
    </source>
</evidence>
<sequence>MSNGSPPRTFTPVDGEAEFAAAVTAFLRAPGRGPVPVWTGPRTDLNGALDLAEEVYEGLRTPPRSTTGHLLGEVPEAVRLLAAPLAGHWPARGAAAAWPPAGAPGSVLLVGTYEALTSEAISGVLAAAHRDGRDVSVLTGRDVHSLAWTVAKQYAQAPSDAPAGVFTDNDGRPGIPGGRWFGPGDIAQLDIRDLVLTGRWGRLLFNGHGRDDNLNLGQFTLCGRSPAAERRPGALGPQCAYGLGCYKPEDKLIPAHRIPAAEIVLNTCLSGPLSDLALYDPAFQILLNALDGPAQTVVAALTTNNGDRPENLAWLRRAEPDTGVARTLDRSASDINPYPVFLQVGVGSGATAADTGPEPAAAPAAESAPEPWRHLGDRVAALLHSGLLPEDHPLGGRLAQLHTVLLRGTRRTAARDEADRLAARQGLAAQVGALDLALAQQIAKHPDDALMDFPIHFGERSEAAAPQPGARPCGCGRPVWRYRRTGRLPVVPVTHQSTCLRCGDVENSFDGAPVLSVESPDLVALGGRLPVTVEVTAPQSGIVNVGLIVPTYVKSEIRPPVRRLKVTAGEPKRTTFDLHIAPDAEPQAYYHQAYAVQALGLTVLRFHFGAVPGDEFPAPPSSPETQPVRDEEVHLVAG</sequence>